<reference evidence="2 3" key="1">
    <citation type="journal article" date="2015" name="Nat. Commun.">
        <title>Outbred genome sequencing and CRISPR/Cas9 gene editing in butterflies.</title>
        <authorList>
            <person name="Li X."/>
            <person name="Fan D."/>
            <person name="Zhang W."/>
            <person name="Liu G."/>
            <person name="Zhang L."/>
            <person name="Zhao L."/>
            <person name="Fang X."/>
            <person name="Chen L."/>
            <person name="Dong Y."/>
            <person name="Chen Y."/>
            <person name="Ding Y."/>
            <person name="Zhao R."/>
            <person name="Feng M."/>
            <person name="Zhu Y."/>
            <person name="Feng Y."/>
            <person name="Jiang X."/>
            <person name="Zhu D."/>
            <person name="Xiang H."/>
            <person name="Feng X."/>
            <person name="Li S."/>
            <person name="Wang J."/>
            <person name="Zhang G."/>
            <person name="Kronforst M.R."/>
            <person name="Wang W."/>
        </authorList>
    </citation>
    <scope>NUCLEOTIDE SEQUENCE [LARGE SCALE GENOMIC DNA]</scope>
    <source>
        <strain evidence="2">Ya'a_city_454_Pm</strain>
        <tissue evidence="2">Whole body</tissue>
    </source>
</reference>
<accession>A0A194R2C0</accession>
<gene>
    <name evidence="2" type="ORF">RR48_15034</name>
</gene>
<protein>
    <submittedName>
        <fullName evidence="2">Uncharacterized protein</fullName>
    </submittedName>
</protein>
<dbReference type="EMBL" id="KQ460883">
    <property type="protein sequence ID" value="KPJ11395.1"/>
    <property type="molecule type" value="Genomic_DNA"/>
</dbReference>
<evidence type="ECO:0000256" key="1">
    <source>
        <dbReference type="SAM" id="MobiDB-lite"/>
    </source>
</evidence>
<feature type="compositionally biased region" description="Polar residues" evidence="1">
    <location>
        <begin position="34"/>
        <end position="52"/>
    </location>
</feature>
<organism evidence="2 3">
    <name type="scientific">Papilio machaon</name>
    <name type="common">Old World swallowtail butterfly</name>
    <dbReference type="NCBI Taxonomy" id="76193"/>
    <lineage>
        <taxon>Eukaryota</taxon>
        <taxon>Metazoa</taxon>
        <taxon>Ecdysozoa</taxon>
        <taxon>Arthropoda</taxon>
        <taxon>Hexapoda</taxon>
        <taxon>Insecta</taxon>
        <taxon>Pterygota</taxon>
        <taxon>Neoptera</taxon>
        <taxon>Endopterygota</taxon>
        <taxon>Lepidoptera</taxon>
        <taxon>Glossata</taxon>
        <taxon>Ditrysia</taxon>
        <taxon>Papilionoidea</taxon>
        <taxon>Papilionidae</taxon>
        <taxon>Papilioninae</taxon>
        <taxon>Papilio</taxon>
    </lineage>
</organism>
<proteinExistence type="predicted"/>
<dbReference type="AlphaFoldDB" id="A0A194R2C0"/>
<evidence type="ECO:0000313" key="3">
    <source>
        <dbReference type="Proteomes" id="UP000053240"/>
    </source>
</evidence>
<evidence type="ECO:0000313" key="2">
    <source>
        <dbReference type="EMBL" id="KPJ11395.1"/>
    </source>
</evidence>
<name>A0A194R2C0_PAPMA</name>
<dbReference type="Proteomes" id="UP000053240">
    <property type="component" value="Unassembled WGS sequence"/>
</dbReference>
<dbReference type="InParanoid" id="A0A194R2C0"/>
<keyword evidence="3" id="KW-1185">Reference proteome</keyword>
<feature type="region of interest" description="Disordered" evidence="1">
    <location>
        <begin position="28"/>
        <end position="52"/>
    </location>
</feature>
<sequence length="52" mass="5936">MGAKESVEAAKFSAQNWNNFEHGVVKHHYRHGTQRSQSLNRGHSLSRTDGTW</sequence>